<organism evidence="2">
    <name type="scientific">Limosilactobacillus reuteri</name>
    <name type="common">Lactobacillus reuteri</name>
    <dbReference type="NCBI Taxonomy" id="1598"/>
    <lineage>
        <taxon>Bacteria</taxon>
        <taxon>Bacillati</taxon>
        <taxon>Bacillota</taxon>
        <taxon>Bacilli</taxon>
        <taxon>Lactobacillales</taxon>
        <taxon>Lactobacillaceae</taxon>
        <taxon>Limosilactobacillus</taxon>
    </lineage>
</organism>
<dbReference type="Gene3D" id="3.30.2310.20">
    <property type="entry name" value="RelE-like"/>
    <property type="match status" value="1"/>
</dbReference>
<evidence type="ECO:0000313" key="5">
    <source>
        <dbReference type="EMBL" id="OTA83463.1"/>
    </source>
</evidence>
<dbReference type="EMBL" id="LN887698">
    <property type="protein sequence ID" value="CUR41717.1"/>
    <property type="molecule type" value="Genomic_DNA"/>
</dbReference>
<keyword evidence="1" id="KW-1277">Toxin-antitoxin system</keyword>
<dbReference type="GO" id="GO:0004521">
    <property type="term" value="F:RNA endonuclease activity"/>
    <property type="evidence" value="ECO:0007669"/>
    <property type="project" value="TreeGrafter"/>
</dbReference>
<reference evidence="5 9" key="2">
    <citation type="submission" date="2016-09" db="EMBL/GenBank/DDBJ databases">
        <title>Lactobacillus reuteri KLR3005, genome sequencing and assembly.</title>
        <authorList>
            <person name="Lee J.-Y."/>
            <person name="Kim E.B."/>
            <person name="Choi Y.-J."/>
        </authorList>
    </citation>
    <scope>NUCLEOTIDE SEQUENCE [LARGE SCALE GENOMIC DNA]</scope>
    <source>
        <strain evidence="5 9">KLR3005</strain>
    </source>
</reference>
<dbReference type="InterPro" id="IPR035093">
    <property type="entry name" value="RelE/ParE_toxin_dom_sf"/>
</dbReference>
<reference evidence="4 7" key="4">
    <citation type="submission" date="2016-10" db="EMBL/GenBank/DDBJ databases">
        <title>Genome sequence of Lactobacillus reuteri 121, a source of glucan and fructan exopolysaccharides.</title>
        <authorList>
            <person name="Gangoiti J."/>
            <person name="Lammerts Van Bueren A."/>
            <person name="Dijkhuizen L."/>
        </authorList>
    </citation>
    <scope>NUCLEOTIDE SEQUENCE [LARGE SCALE GENOMIC DNA]</scope>
    <source>
        <strain evidence="4 7">121</strain>
    </source>
</reference>
<evidence type="ECO:0000313" key="8">
    <source>
        <dbReference type="Proteomes" id="UP000194219"/>
    </source>
</evidence>
<sequence length="112" mass="13012">MSYYSFRPRKTFNADLARLGKLDPSIIDDIHEAIDILLNGDVLPKEYRDHNLQRKYAGYREFHVRDTPKGAKPTKTNDVLVIYKIDHQDLVLVAVRAGSHNILFNKGYRKNK</sequence>
<dbReference type="EMBL" id="MKQH01000012">
    <property type="protein sequence ID" value="OJI11356.1"/>
    <property type="molecule type" value="Genomic_DNA"/>
</dbReference>
<evidence type="ECO:0000313" key="7">
    <source>
        <dbReference type="Proteomes" id="UP000184174"/>
    </source>
</evidence>
<evidence type="ECO:0000313" key="3">
    <source>
        <dbReference type="EMBL" id="NME21536.1"/>
    </source>
</evidence>
<dbReference type="NCBIfam" id="TIGR02385">
    <property type="entry name" value="RelE_StbE"/>
    <property type="match status" value="1"/>
</dbReference>
<evidence type="ECO:0000256" key="1">
    <source>
        <dbReference type="ARBA" id="ARBA00022649"/>
    </source>
</evidence>
<dbReference type="InterPro" id="IPR007712">
    <property type="entry name" value="RelE/ParE_toxin"/>
</dbReference>
<evidence type="ECO:0000313" key="6">
    <source>
        <dbReference type="EMBL" id="OTA89765.1"/>
    </source>
</evidence>
<dbReference type="OrthoDB" id="7030467at2"/>
<dbReference type="GO" id="GO:0006415">
    <property type="term" value="P:translational termination"/>
    <property type="evidence" value="ECO:0007669"/>
    <property type="project" value="TreeGrafter"/>
</dbReference>
<reference evidence="3 10" key="5">
    <citation type="submission" date="2020-04" db="EMBL/GenBank/DDBJ databases">
        <authorList>
            <person name="Hitch T.C.A."/>
            <person name="Wylensek D."/>
            <person name="Clavel T."/>
        </authorList>
    </citation>
    <scope>NUCLEOTIDE SEQUENCE [LARGE SCALE GENOMIC DNA]</scope>
    <source>
        <strain evidence="3 10">WCA-386-APC-4I</strain>
    </source>
</reference>
<dbReference type="EMBL" id="MIMV01000111">
    <property type="protein sequence ID" value="OTA89765.1"/>
    <property type="molecule type" value="Genomic_DNA"/>
</dbReference>
<dbReference type="Proteomes" id="UP000194219">
    <property type="component" value="Unassembled WGS sequence"/>
</dbReference>
<dbReference type="RefSeq" id="WP_016496695.1">
    <property type="nucleotide sequence ID" value="NZ_CABFNG010000057.1"/>
</dbReference>
<dbReference type="Pfam" id="PF15738">
    <property type="entry name" value="YafQ_toxin"/>
    <property type="match status" value="1"/>
</dbReference>
<dbReference type="InterPro" id="IPR004386">
    <property type="entry name" value="Toxin_YafQ-like"/>
</dbReference>
<accession>A0A0U5JZQ5</accession>
<dbReference type="PANTHER" id="PTHR40588">
    <property type="entry name" value="MRNA INTERFERASE TOXIN YAFQ"/>
    <property type="match status" value="1"/>
</dbReference>
<protein>
    <submittedName>
        <fullName evidence="4">Addiction module toxin RelE</fullName>
    </submittedName>
    <submittedName>
        <fullName evidence="3">Type II toxin-antitoxin system YafQ family toxin</fullName>
    </submittedName>
</protein>
<dbReference type="SUPFAM" id="SSF143011">
    <property type="entry name" value="RelE-like"/>
    <property type="match status" value="1"/>
</dbReference>
<evidence type="ECO:0000313" key="2">
    <source>
        <dbReference type="EMBL" id="CUR41717.1"/>
    </source>
</evidence>
<proteinExistence type="predicted"/>
<gene>
    <name evidence="5" type="ORF">BHL82_01175</name>
    <name evidence="6" type="ORF">BHL83_00200</name>
    <name evidence="4" type="ORF">BJI45_01360</name>
    <name evidence="3" type="ORF">HF865_02260</name>
    <name evidence="2" type="ORF">LRLP16767_LRLP167_00118</name>
</gene>
<evidence type="ECO:0000313" key="10">
    <source>
        <dbReference type="Proteomes" id="UP000587270"/>
    </source>
</evidence>
<dbReference type="GO" id="GO:0006402">
    <property type="term" value="P:mRNA catabolic process"/>
    <property type="evidence" value="ECO:0007669"/>
    <property type="project" value="TreeGrafter"/>
</dbReference>
<dbReference type="EMBL" id="MIMU01000106">
    <property type="protein sequence ID" value="OTA83463.1"/>
    <property type="molecule type" value="Genomic_DNA"/>
</dbReference>
<reference evidence="6 8" key="3">
    <citation type="submission" date="2016-09" db="EMBL/GenBank/DDBJ databases">
        <title>Lactobacillus reuteri KLR3006, genome sequencing and assembly.</title>
        <authorList>
            <person name="Lee J.-Y."/>
            <person name="Kim E.B."/>
            <person name="Choi Y.-J."/>
        </authorList>
    </citation>
    <scope>NUCLEOTIDE SEQUENCE [LARGE SCALE GENOMIC DNA]</scope>
    <source>
        <strain evidence="6 8">KLR3006</strain>
    </source>
</reference>
<dbReference type="Proteomes" id="UP000184174">
    <property type="component" value="Unassembled WGS sequence"/>
</dbReference>
<reference evidence="2" key="1">
    <citation type="submission" date="2015-10" db="EMBL/GenBank/DDBJ databases">
        <authorList>
            <person name="Gilbert D.G."/>
        </authorList>
    </citation>
    <scope>NUCLEOTIDE SEQUENCE</scope>
    <source>
        <strain evidence="2">Lp167-67</strain>
    </source>
</reference>
<dbReference type="AlphaFoldDB" id="A0A0U5JZQ5"/>
<dbReference type="EMBL" id="JABAFN010000004">
    <property type="protein sequence ID" value="NME21536.1"/>
    <property type="molecule type" value="Genomic_DNA"/>
</dbReference>
<dbReference type="PANTHER" id="PTHR40588:SF1">
    <property type="entry name" value="MRNA INTERFERASE TOXIN YAFQ"/>
    <property type="match status" value="1"/>
</dbReference>
<evidence type="ECO:0000313" key="4">
    <source>
        <dbReference type="EMBL" id="OJI11356.1"/>
    </source>
</evidence>
<name>A0A0U5JZQ5_LIMRT</name>
<dbReference type="Proteomes" id="UP000194286">
    <property type="component" value="Unassembled WGS sequence"/>
</dbReference>
<dbReference type="Proteomes" id="UP000587270">
    <property type="component" value="Unassembled WGS sequence"/>
</dbReference>
<evidence type="ECO:0000313" key="9">
    <source>
        <dbReference type="Proteomes" id="UP000194286"/>
    </source>
</evidence>